<evidence type="ECO:0000256" key="1">
    <source>
        <dbReference type="SAM" id="SignalP"/>
    </source>
</evidence>
<proteinExistence type="predicted"/>
<organism evidence="2 3">
    <name type="scientific">Vicingus serpentipes</name>
    <dbReference type="NCBI Taxonomy" id="1926625"/>
    <lineage>
        <taxon>Bacteria</taxon>
        <taxon>Pseudomonadati</taxon>
        <taxon>Bacteroidota</taxon>
        <taxon>Flavobacteriia</taxon>
        <taxon>Flavobacteriales</taxon>
        <taxon>Vicingaceae</taxon>
        <taxon>Vicingus</taxon>
    </lineage>
</organism>
<keyword evidence="1" id="KW-0732">Signal</keyword>
<protein>
    <recommendedName>
        <fullName evidence="4">Transporter</fullName>
    </recommendedName>
</protein>
<dbReference type="Proteomes" id="UP000321721">
    <property type="component" value="Unassembled WGS sequence"/>
</dbReference>
<dbReference type="SUPFAM" id="SSF56935">
    <property type="entry name" value="Porins"/>
    <property type="match status" value="1"/>
</dbReference>
<evidence type="ECO:0008006" key="4">
    <source>
        <dbReference type="Google" id="ProtNLM"/>
    </source>
</evidence>
<feature type="signal peptide" evidence="1">
    <location>
        <begin position="1"/>
        <end position="20"/>
    </location>
</feature>
<name>A0A5C6RZJ4_9FLAO</name>
<dbReference type="EMBL" id="VOOS01000001">
    <property type="protein sequence ID" value="TXB67189.1"/>
    <property type="molecule type" value="Genomic_DNA"/>
</dbReference>
<sequence>MKKLAIGVFLMLGGLNLAQAQNEFDVLRYSNVEYHGDARFNAMGGSFGALGANMSSISVNPGAIGVYKSSDISFTPAFHYNFSESKLDGNIIDDGKLNFHFSNIGLVVNFDGVGNWQSASFGMGYNRTNNFNTSISAKGETNQSLLTQFTDELNANGGTFDGDIEYSYPFTANLPYQTYLVNPIAGDSLQYDNVFVNSTDIEQFTTYETRGGTGEMFFAFGGNYADKLFLGASFGIPTIRYVYDKNYTETVSESDTLSEFKSFTMRDYVKTSGAGFNFKLGMIYKATDWVRLGLAFHTPTVYALSDDYNSTIQSEMKDGTIYEYSTPYGTYNYIMTTPYRFISSAAFIVGSYGVINVDYELVDYTTGRLKADNSYETDGYNFSDENESVRNNFQLTQNVRVGSEWRLDPFRLRAGYRYQGDPLKNSFNVDNSSSTYSIGAGIKEDDYYFDIAYALKMQKNQTTIVESQSDFASTDLRNHYITFTLGFRF</sequence>
<keyword evidence="3" id="KW-1185">Reference proteome</keyword>
<dbReference type="AlphaFoldDB" id="A0A5C6RZJ4"/>
<feature type="chain" id="PRO_5022669158" description="Transporter" evidence="1">
    <location>
        <begin position="21"/>
        <end position="489"/>
    </location>
</feature>
<dbReference type="Gene3D" id="2.40.160.60">
    <property type="entry name" value="Outer membrane protein transport protein (OMPP1/FadL/TodX)"/>
    <property type="match status" value="1"/>
</dbReference>
<evidence type="ECO:0000313" key="3">
    <source>
        <dbReference type="Proteomes" id="UP000321721"/>
    </source>
</evidence>
<comment type="caution">
    <text evidence="2">The sequence shown here is derived from an EMBL/GenBank/DDBJ whole genome shotgun (WGS) entry which is preliminary data.</text>
</comment>
<dbReference type="RefSeq" id="WP_147098501.1">
    <property type="nucleotide sequence ID" value="NZ_VOOS01000001.1"/>
</dbReference>
<accession>A0A5C6RZJ4</accession>
<evidence type="ECO:0000313" key="2">
    <source>
        <dbReference type="EMBL" id="TXB67189.1"/>
    </source>
</evidence>
<reference evidence="2 3" key="1">
    <citation type="submission" date="2019-08" db="EMBL/GenBank/DDBJ databases">
        <title>Genome of Vicingus serpentipes NCIMB 15042.</title>
        <authorList>
            <person name="Bowman J.P."/>
        </authorList>
    </citation>
    <scope>NUCLEOTIDE SEQUENCE [LARGE SCALE GENOMIC DNA]</scope>
    <source>
        <strain evidence="2 3">NCIMB 15042</strain>
    </source>
</reference>
<dbReference type="OrthoDB" id="9765571at2"/>
<gene>
    <name evidence="2" type="ORF">FRY74_03110</name>
</gene>